<reference evidence="2" key="1">
    <citation type="submission" date="2023-03" db="EMBL/GenBank/DDBJ databases">
        <title>Massive genome expansion in bonnet fungi (Mycena s.s.) driven by repeated elements and novel gene families across ecological guilds.</title>
        <authorList>
            <consortium name="Lawrence Berkeley National Laboratory"/>
            <person name="Harder C.B."/>
            <person name="Miyauchi S."/>
            <person name="Viragh M."/>
            <person name="Kuo A."/>
            <person name="Thoen E."/>
            <person name="Andreopoulos B."/>
            <person name="Lu D."/>
            <person name="Skrede I."/>
            <person name="Drula E."/>
            <person name="Henrissat B."/>
            <person name="Morin E."/>
            <person name="Kohler A."/>
            <person name="Barry K."/>
            <person name="LaButti K."/>
            <person name="Morin E."/>
            <person name="Salamov A."/>
            <person name="Lipzen A."/>
            <person name="Mereny Z."/>
            <person name="Hegedus B."/>
            <person name="Baldrian P."/>
            <person name="Stursova M."/>
            <person name="Weitz H."/>
            <person name="Taylor A."/>
            <person name="Grigoriev I.V."/>
            <person name="Nagy L.G."/>
            <person name="Martin F."/>
            <person name="Kauserud H."/>
        </authorList>
    </citation>
    <scope>NUCLEOTIDE SEQUENCE</scope>
    <source>
        <strain evidence="2">CBHHK200</strain>
    </source>
</reference>
<sequence length="477" mass="53770">ESEEENEPGTQSSDSELYIEDITSDPLFRTRASLFDSFQPDQEEPAPESDVPWAFNDHPAIRHIYIRAFVGAAFEGMTRSAVGSMLEGAQVVFQSAQRAGVDYPGLENFARTLGTVEKRLGVSTDDLITYFFLCDVCWKPHSPVQLASLHSPHCTNPNCAGTLYTTKRLSSGSEKRTPRLTLPFVPPEKALQRMCLQPGKVAQWQEWRGPDDTAGKRAPSTLRGYAAFPDLDKPMIDITDGWGWRAIQAGLERRRNGVWEIRDVDVHELKQQFVALPNGIVIQINIDWFQAVKGGCHSTGAMYATIGNNPRRIRFLREETILIMMFPGPHEPTSEQYNNVMEIAVHHFKKLYNGVSLNVHAKAEPEPFHVQIGSDVSDLPASRKTSGLLACTAKYFMCDHCDTPFYGLVDPESFDPTKLNARDPWRYLKYAFRARDASEEVAEEISRRRGVRYSVLDELVNWLPGETGLFDPMHAIF</sequence>
<dbReference type="Proteomes" id="UP001218188">
    <property type="component" value="Unassembled WGS sequence"/>
</dbReference>
<dbReference type="EMBL" id="JARJCM010000124">
    <property type="protein sequence ID" value="KAJ7027447.1"/>
    <property type="molecule type" value="Genomic_DNA"/>
</dbReference>
<proteinExistence type="predicted"/>
<keyword evidence="3" id="KW-1185">Reference proteome</keyword>
<accession>A0AAD6SKT3</accession>
<protein>
    <submittedName>
        <fullName evidence="2">Uncharacterized protein</fullName>
    </submittedName>
</protein>
<name>A0AAD6SKT3_9AGAR</name>
<dbReference type="AlphaFoldDB" id="A0AAD6SKT3"/>
<organism evidence="2 3">
    <name type="scientific">Mycena alexandri</name>
    <dbReference type="NCBI Taxonomy" id="1745969"/>
    <lineage>
        <taxon>Eukaryota</taxon>
        <taxon>Fungi</taxon>
        <taxon>Dikarya</taxon>
        <taxon>Basidiomycota</taxon>
        <taxon>Agaricomycotina</taxon>
        <taxon>Agaricomycetes</taxon>
        <taxon>Agaricomycetidae</taxon>
        <taxon>Agaricales</taxon>
        <taxon>Marasmiineae</taxon>
        <taxon>Mycenaceae</taxon>
        <taxon>Mycena</taxon>
    </lineage>
</organism>
<feature type="non-terminal residue" evidence="2">
    <location>
        <position position="477"/>
    </location>
</feature>
<feature type="region of interest" description="Disordered" evidence="1">
    <location>
        <begin position="34"/>
        <end position="53"/>
    </location>
</feature>
<gene>
    <name evidence="2" type="ORF">C8F04DRAFT_879956</name>
</gene>
<evidence type="ECO:0000313" key="3">
    <source>
        <dbReference type="Proteomes" id="UP001218188"/>
    </source>
</evidence>
<evidence type="ECO:0000256" key="1">
    <source>
        <dbReference type="SAM" id="MobiDB-lite"/>
    </source>
</evidence>
<comment type="caution">
    <text evidence="2">The sequence shown here is derived from an EMBL/GenBank/DDBJ whole genome shotgun (WGS) entry which is preliminary data.</text>
</comment>
<feature type="non-terminal residue" evidence="2">
    <location>
        <position position="1"/>
    </location>
</feature>
<evidence type="ECO:0000313" key="2">
    <source>
        <dbReference type="EMBL" id="KAJ7027447.1"/>
    </source>
</evidence>